<dbReference type="PANTHER" id="PTHR31718">
    <property type="entry name" value="PLAT DOMAIN-CONTAINING PROTEIN"/>
    <property type="match status" value="1"/>
</dbReference>
<protein>
    <submittedName>
        <fullName evidence="2">Embryo-specific protein ATS3B-like isoform X1</fullName>
    </submittedName>
</protein>
<name>A0A3Q7XTF7_CICAR</name>
<dbReference type="RefSeq" id="XP_027191273.1">
    <property type="nucleotide sequence ID" value="XM_027335472.1"/>
</dbReference>
<proteinExistence type="predicted"/>
<accession>A0A3Q7XTF7</accession>
<gene>
    <name evidence="2" type="primary">LOC101491918</name>
</gene>
<evidence type="ECO:0000313" key="2">
    <source>
        <dbReference type="RefSeq" id="XP_027191273.1"/>
    </source>
</evidence>
<reference evidence="1" key="1">
    <citation type="journal article" date="2013" name="Nat. Biotechnol.">
        <title>Draft genome sequence of chickpea (Cicer arietinum) provides a resource for trait improvement.</title>
        <authorList>
            <person name="Varshney R.K."/>
            <person name="Song C."/>
            <person name="Saxena R.K."/>
            <person name="Azam S."/>
            <person name="Yu S."/>
            <person name="Sharpe A.G."/>
            <person name="Cannon S."/>
            <person name="Baek J."/>
            <person name="Rosen B.D."/>
            <person name="Tar'an B."/>
            <person name="Millan T."/>
            <person name="Zhang X."/>
            <person name="Ramsay L.D."/>
            <person name="Iwata A."/>
            <person name="Wang Y."/>
            <person name="Nelson W."/>
            <person name="Farmer A.D."/>
            <person name="Gaur P.M."/>
            <person name="Soderlund C."/>
            <person name="Penmetsa R.V."/>
            <person name="Xu C."/>
            <person name="Bharti A.K."/>
            <person name="He W."/>
            <person name="Winter P."/>
            <person name="Zhao S."/>
            <person name="Hane J.K."/>
            <person name="Carrasquilla-Garcia N."/>
            <person name="Condie J.A."/>
            <person name="Upadhyaya H.D."/>
            <person name="Luo M.C."/>
            <person name="Thudi M."/>
            <person name="Gowda C.L."/>
            <person name="Singh N.P."/>
            <person name="Lichtenzveig J."/>
            <person name="Gali K.K."/>
            <person name="Rubio J."/>
            <person name="Nadarajan N."/>
            <person name="Dolezel J."/>
            <person name="Bansal K.C."/>
            <person name="Xu X."/>
            <person name="Edwards D."/>
            <person name="Zhang G."/>
            <person name="Kahl G."/>
            <person name="Gil J."/>
            <person name="Singh K.B."/>
            <person name="Datta S.K."/>
            <person name="Jackson S.A."/>
            <person name="Wang J."/>
            <person name="Cook D.R."/>
        </authorList>
    </citation>
    <scope>NUCLEOTIDE SEQUENCE [LARGE SCALE GENOMIC DNA]</scope>
    <source>
        <strain evidence="1">cv. CDC Frontier</strain>
    </source>
</reference>
<dbReference type="STRING" id="3827.A0A3Q7XTF7"/>
<dbReference type="SUPFAM" id="SSF49723">
    <property type="entry name" value="Lipase/lipooxygenase domain (PLAT/LH2 domain)"/>
    <property type="match status" value="1"/>
</dbReference>
<dbReference type="OrthoDB" id="817978at2759"/>
<dbReference type="PANTHER" id="PTHR31718:SF31">
    <property type="entry name" value="OS01G0172800 PROTEIN"/>
    <property type="match status" value="1"/>
</dbReference>
<dbReference type="Pfam" id="PF06232">
    <property type="entry name" value="ATS3"/>
    <property type="match status" value="1"/>
</dbReference>
<dbReference type="AlphaFoldDB" id="A0A3Q7XTF7"/>
<dbReference type="Proteomes" id="UP000087171">
    <property type="component" value="Chromosome Ca1"/>
</dbReference>
<sequence>MKRKKVSKIMKTLTLILTFSVIVLSHATPTLLTRIKPQMKQSSALDDAQLQPQNLDKLNCNYRVAIKTSCLSPLITNDRITLLFGNATRYETVYVENVGGPNSKTRLEPCKTDVLDLEGPCGYNICKVLIYRSRPHNGVRRPNDDRWIVESVTIDDYRKPPITFYYKPNYIIPDDGFGYGPNYCHRD</sequence>
<keyword evidence="1" id="KW-1185">Reference proteome</keyword>
<evidence type="ECO:0000313" key="1">
    <source>
        <dbReference type="Proteomes" id="UP000087171"/>
    </source>
</evidence>
<reference evidence="2" key="2">
    <citation type="submission" date="2025-08" db="UniProtKB">
        <authorList>
            <consortium name="RefSeq"/>
        </authorList>
    </citation>
    <scope>IDENTIFICATION</scope>
    <source>
        <tissue evidence="2">Etiolated seedlings</tissue>
    </source>
</reference>
<organism evidence="1 2">
    <name type="scientific">Cicer arietinum</name>
    <name type="common">Chickpea</name>
    <name type="synonym">Garbanzo</name>
    <dbReference type="NCBI Taxonomy" id="3827"/>
    <lineage>
        <taxon>Eukaryota</taxon>
        <taxon>Viridiplantae</taxon>
        <taxon>Streptophyta</taxon>
        <taxon>Embryophyta</taxon>
        <taxon>Tracheophyta</taxon>
        <taxon>Spermatophyta</taxon>
        <taxon>Magnoliopsida</taxon>
        <taxon>eudicotyledons</taxon>
        <taxon>Gunneridae</taxon>
        <taxon>Pentapetalae</taxon>
        <taxon>rosids</taxon>
        <taxon>fabids</taxon>
        <taxon>Fabales</taxon>
        <taxon>Fabaceae</taxon>
        <taxon>Papilionoideae</taxon>
        <taxon>50 kb inversion clade</taxon>
        <taxon>NPAAA clade</taxon>
        <taxon>Hologalegina</taxon>
        <taxon>IRL clade</taxon>
        <taxon>Cicereae</taxon>
        <taxon>Cicer</taxon>
    </lineage>
</organism>
<dbReference type="InterPro" id="IPR010417">
    <property type="entry name" value="Embryo-specific_ATS3"/>
</dbReference>
<dbReference type="InterPro" id="IPR036392">
    <property type="entry name" value="PLAT/LH2_dom_sf"/>
</dbReference>